<dbReference type="EnsemblMetazoa" id="PPAI000256-RA">
    <property type="protein sequence ID" value="PPAI000256-PA"/>
    <property type="gene ID" value="PPAI000256"/>
</dbReference>
<dbReference type="EMBL" id="AJVK01009338">
    <property type="status" value="NOT_ANNOTATED_CDS"/>
    <property type="molecule type" value="Genomic_DNA"/>
</dbReference>
<evidence type="ECO:0000256" key="1">
    <source>
        <dbReference type="PROSITE-ProRule" id="PRU00371"/>
    </source>
</evidence>
<accession>A0A1B0CYT4</accession>
<dbReference type="Pfam" id="PF10545">
    <property type="entry name" value="MADF_DNA_bdg"/>
    <property type="match status" value="1"/>
</dbReference>
<dbReference type="OrthoDB" id="6147983at2759"/>
<organism evidence="2 3">
    <name type="scientific">Phlebotomus papatasi</name>
    <name type="common">Sandfly</name>
    <dbReference type="NCBI Taxonomy" id="29031"/>
    <lineage>
        <taxon>Eukaryota</taxon>
        <taxon>Metazoa</taxon>
        <taxon>Ecdysozoa</taxon>
        <taxon>Arthropoda</taxon>
        <taxon>Hexapoda</taxon>
        <taxon>Insecta</taxon>
        <taxon>Pterygota</taxon>
        <taxon>Neoptera</taxon>
        <taxon>Endopterygota</taxon>
        <taxon>Diptera</taxon>
        <taxon>Nematocera</taxon>
        <taxon>Psychodoidea</taxon>
        <taxon>Psychodidae</taxon>
        <taxon>Phlebotomus</taxon>
        <taxon>Phlebotomus</taxon>
    </lineage>
</organism>
<dbReference type="Pfam" id="PF02944">
    <property type="entry name" value="BESS"/>
    <property type="match status" value="1"/>
</dbReference>
<dbReference type="GeneID" id="129802249"/>
<evidence type="ECO:0000313" key="2">
    <source>
        <dbReference type="EnsemblMetazoa" id="PPAI000256-PA"/>
    </source>
</evidence>
<dbReference type="KEGG" id="ppap:129802249"/>
<dbReference type="VEuPathDB" id="VectorBase:PPAI000256"/>
<dbReference type="GO" id="GO:0005634">
    <property type="term" value="C:nucleus"/>
    <property type="evidence" value="ECO:0007669"/>
    <property type="project" value="UniProtKB-SubCell"/>
</dbReference>
<dbReference type="InterPro" id="IPR004210">
    <property type="entry name" value="BESS_motif"/>
</dbReference>
<keyword evidence="1" id="KW-0539">Nucleus</keyword>
<dbReference type="PANTHER" id="PTHR12243">
    <property type="entry name" value="MADF DOMAIN TRANSCRIPTION FACTOR"/>
    <property type="match status" value="1"/>
</dbReference>
<dbReference type="GO" id="GO:0003677">
    <property type="term" value="F:DNA binding"/>
    <property type="evidence" value="ECO:0007669"/>
    <property type="project" value="InterPro"/>
</dbReference>
<dbReference type="Proteomes" id="UP000092462">
    <property type="component" value="Unassembled WGS sequence"/>
</dbReference>
<comment type="subcellular location">
    <subcellularLocation>
        <location evidence="1">Nucleus</location>
    </subcellularLocation>
</comment>
<dbReference type="InterPro" id="IPR006578">
    <property type="entry name" value="MADF-dom"/>
</dbReference>
<dbReference type="InterPro" id="IPR039353">
    <property type="entry name" value="TF_Adf1"/>
</dbReference>
<keyword evidence="3" id="KW-1185">Reference proteome</keyword>
<dbReference type="AlphaFoldDB" id="A0A1B0CYT4"/>
<dbReference type="RefSeq" id="XP_055703906.1">
    <property type="nucleotide sequence ID" value="XM_055847931.1"/>
</dbReference>
<dbReference type="PROSITE" id="PS51031">
    <property type="entry name" value="BESS"/>
    <property type="match status" value="1"/>
</dbReference>
<reference evidence="2" key="1">
    <citation type="submission" date="2022-08" db="UniProtKB">
        <authorList>
            <consortium name="EnsemblMetazoa"/>
        </authorList>
    </citation>
    <scope>IDENTIFICATION</scope>
    <source>
        <strain evidence="2">Israel</strain>
    </source>
</reference>
<proteinExistence type="predicted"/>
<protein>
    <recommendedName>
        <fullName evidence="4">MADF domain-containing protein</fullName>
    </recommendedName>
</protein>
<evidence type="ECO:0000313" key="3">
    <source>
        <dbReference type="Proteomes" id="UP000092462"/>
    </source>
</evidence>
<dbReference type="GO" id="GO:0005667">
    <property type="term" value="C:transcription regulator complex"/>
    <property type="evidence" value="ECO:0007669"/>
    <property type="project" value="TreeGrafter"/>
</dbReference>
<dbReference type="SMART" id="SM00595">
    <property type="entry name" value="MADF"/>
    <property type="match status" value="1"/>
</dbReference>
<dbReference type="GO" id="GO:0006357">
    <property type="term" value="P:regulation of transcription by RNA polymerase II"/>
    <property type="evidence" value="ECO:0007669"/>
    <property type="project" value="TreeGrafter"/>
</dbReference>
<name>A0A1B0CYT4_PHLPP</name>
<sequence length="267" mass="31079">MRDDPIQNLKIVQLVEKYPLLYDSSMKEYDMKQEVEKAWSAIGSELRMTANHARDRWRVIRGSYVRYMRQQNSSDGESPKKPYYLANYMKFVNPFLKLRESYPMVSESKRGILTRKLTTPREKKTCVIRLKRRRSSGESADQTSKPVAEDSSISIIEPYFEDGENNTEETEKHQQRDVKHVELYNIAESSSSSHRYTVIQAESKNDEPAKSPANTEVQWQKMEVAEDTADLHFFKSLLPEMANLTPSNKNKFKIEVLNALNHLLYGE</sequence>
<evidence type="ECO:0008006" key="4">
    <source>
        <dbReference type="Google" id="ProtNLM"/>
    </source>
</evidence>
<dbReference type="PROSITE" id="PS51029">
    <property type="entry name" value="MADF"/>
    <property type="match status" value="1"/>
</dbReference>
<dbReference type="PANTHER" id="PTHR12243:SF60">
    <property type="entry name" value="SI:CH211-15D5.12-RELATED"/>
    <property type="match status" value="1"/>
</dbReference>
<dbReference type="VEuPathDB" id="VectorBase:PPAPM1_005900"/>